<feature type="compositionally biased region" description="Basic and acidic residues" evidence="1">
    <location>
        <begin position="24"/>
        <end position="34"/>
    </location>
</feature>
<name>L2GKY1_VITCO</name>
<evidence type="ECO:0000313" key="3">
    <source>
        <dbReference type="Proteomes" id="UP000011082"/>
    </source>
</evidence>
<sequence length="291" mass="34174">MKNHNPIHNENPSKDEEQSIFEAEMQKMEEKLGEESNFDLLNKSTGRLKKKTAKPMTEEQKTIIETQIFGEISSESEDFPLNIFANTPLNQDSITNGDNTDSSNTNTTIGFKKYREAVMTYKKDSKNFFLGEFLGQCLKKRRQMDSWYPWTKEMLNKVDQNEEIMKKGLVEYGHEYITDLLEGQIKAKDNKTNGIEKDDWNSTIKDKIDSLIDGLKSIEEAIRNEGMDTIWGKIQFEGVVLNNIKGCMDSFMKTSNKKYDIIDYVKYKNKRWEEHYNRVRDEKDRKNLYFQ</sequence>
<dbReference type="VEuPathDB" id="MicrosporidiaDB:VICG_01987"/>
<dbReference type="RefSeq" id="XP_007605432.1">
    <property type="nucleotide sequence ID" value="XM_007605370.1"/>
</dbReference>
<feature type="compositionally biased region" description="Polar residues" evidence="1">
    <location>
        <begin position="1"/>
        <end position="10"/>
    </location>
</feature>
<organism evidence="2 3">
    <name type="scientific">Vittaforma corneae (strain ATCC 50505)</name>
    <name type="common">Microsporidian parasite</name>
    <name type="synonym">Nosema corneum</name>
    <dbReference type="NCBI Taxonomy" id="993615"/>
    <lineage>
        <taxon>Eukaryota</taxon>
        <taxon>Fungi</taxon>
        <taxon>Fungi incertae sedis</taxon>
        <taxon>Microsporidia</taxon>
        <taxon>Nosematidae</taxon>
        <taxon>Vittaforma</taxon>
    </lineage>
</organism>
<feature type="region of interest" description="Disordered" evidence="1">
    <location>
        <begin position="1"/>
        <end position="40"/>
    </location>
</feature>
<evidence type="ECO:0000313" key="2">
    <source>
        <dbReference type="EMBL" id="ELA40957.1"/>
    </source>
</evidence>
<accession>L2GKY1</accession>
<dbReference type="EMBL" id="JH370153">
    <property type="protein sequence ID" value="ELA40957.1"/>
    <property type="molecule type" value="Genomic_DNA"/>
</dbReference>
<dbReference type="InParanoid" id="L2GKY1"/>
<dbReference type="Proteomes" id="UP000011082">
    <property type="component" value="Unassembled WGS sequence"/>
</dbReference>
<protein>
    <submittedName>
        <fullName evidence="2">Uncharacterized protein</fullName>
    </submittedName>
</protein>
<proteinExistence type="predicted"/>
<dbReference type="HOGENOM" id="CLU_957135_0_0_1"/>
<evidence type="ECO:0000256" key="1">
    <source>
        <dbReference type="SAM" id="MobiDB-lite"/>
    </source>
</evidence>
<reference evidence="3" key="1">
    <citation type="submission" date="2011-05" db="EMBL/GenBank/DDBJ databases">
        <title>The genome sequence of Vittaforma corneae strain ATCC 50505.</title>
        <authorList>
            <consortium name="The Broad Institute Genome Sequencing Platform"/>
            <person name="Cuomo C."/>
            <person name="Didier E."/>
            <person name="Bowers L."/>
            <person name="Young S.K."/>
            <person name="Zeng Q."/>
            <person name="Gargeya S."/>
            <person name="Fitzgerald M."/>
            <person name="Haas B."/>
            <person name="Abouelleil A."/>
            <person name="Alvarado L."/>
            <person name="Arachchi H.M."/>
            <person name="Berlin A."/>
            <person name="Chapman S.B."/>
            <person name="Gearin G."/>
            <person name="Goldberg J."/>
            <person name="Griggs A."/>
            <person name="Gujja S."/>
            <person name="Hansen M."/>
            <person name="Heiman D."/>
            <person name="Howarth C."/>
            <person name="Larimer J."/>
            <person name="Lui A."/>
            <person name="MacDonald P.J.P."/>
            <person name="McCowen C."/>
            <person name="Montmayeur A."/>
            <person name="Murphy C."/>
            <person name="Neiman D."/>
            <person name="Pearson M."/>
            <person name="Priest M."/>
            <person name="Roberts A."/>
            <person name="Saif S."/>
            <person name="Shea T."/>
            <person name="Sisk P."/>
            <person name="Stolte C."/>
            <person name="Sykes S."/>
            <person name="Wortman J."/>
            <person name="Nusbaum C."/>
            <person name="Birren B."/>
        </authorList>
    </citation>
    <scope>NUCLEOTIDE SEQUENCE [LARGE SCALE GENOMIC DNA]</scope>
    <source>
        <strain evidence="3">ATCC 50505</strain>
    </source>
</reference>
<keyword evidence="3" id="KW-1185">Reference proteome</keyword>
<gene>
    <name evidence="2" type="ORF">VICG_01987</name>
</gene>
<dbReference type="GeneID" id="19882697"/>
<dbReference type="AlphaFoldDB" id="L2GKY1"/>
<dbReference type="OrthoDB" id="10503711at2759"/>